<feature type="domain" description="RNA polymerase sigma factor 70 region 4 type 2" evidence="7">
    <location>
        <begin position="120"/>
        <end position="172"/>
    </location>
</feature>
<protein>
    <submittedName>
        <fullName evidence="8">RNA polymerase sigma-70 factor (ECF subfamily)</fullName>
    </submittedName>
</protein>
<dbReference type="NCBIfam" id="TIGR02937">
    <property type="entry name" value="sigma70-ECF"/>
    <property type="match status" value="1"/>
</dbReference>
<dbReference type="Proteomes" id="UP000590749">
    <property type="component" value="Unassembled WGS sequence"/>
</dbReference>
<dbReference type="GO" id="GO:0003677">
    <property type="term" value="F:DNA binding"/>
    <property type="evidence" value="ECO:0007669"/>
    <property type="project" value="InterPro"/>
</dbReference>
<keyword evidence="3" id="KW-0731">Sigma factor</keyword>
<name>A0A7W5APD6_9ACTN</name>
<evidence type="ECO:0000313" key="9">
    <source>
        <dbReference type="Proteomes" id="UP000590749"/>
    </source>
</evidence>
<dbReference type="PANTHER" id="PTHR43133:SF25">
    <property type="entry name" value="RNA POLYMERASE SIGMA FACTOR RFAY-RELATED"/>
    <property type="match status" value="1"/>
</dbReference>
<organism evidence="8 9">
    <name type="scientific">Actinoplanes campanulatus</name>
    <dbReference type="NCBI Taxonomy" id="113559"/>
    <lineage>
        <taxon>Bacteria</taxon>
        <taxon>Bacillati</taxon>
        <taxon>Actinomycetota</taxon>
        <taxon>Actinomycetes</taxon>
        <taxon>Micromonosporales</taxon>
        <taxon>Micromonosporaceae</taxon>
        <taxon>Actinoplanes</taxon>
    </lineage>
</organism>
<dbReference type="Pfam" id="PF04542">
    <property type="entry name" value="Sigma70_r2"/>
    <property type="match status" value="1"/>
</dbReference>
<dbReference type="Gene3D" id="1.10.1740.10">
    <property type="match status" value="1"/>
</dbReference>
<gene>
    <name evidence="8" type="ORF">FHR83_007281</name>
</gene>
<dbReference type="InterPro" id="IPR007627">
    <property type="entry name" value="RNA_pol_sigma70_r2"/>
</dbReference>
<dbReference type="PANTHER" id="PTHR43133">
    <property type="entry name" value="RNA POLYMERASE ECF-TYPE SIGMA FACTO"/>
    <property type="match status" value="1"/>
</dbReference>
<dbReference type="InterPro" id="IPR013324">
    <property type="entry name" value="RNA_pol_sigma_r3/r4-like"/>
</dbReference>
<keyword evidence="4" id="KW-0804">Transcription</keyword>
<feature type="region of interest" description="Disordered" evidence="5">
    <location>
        <begin position="172"/>
        <end position="215"/>
    </location>
</feature>
<dbReference type="InterPro" id="IPR013249">
    <property type="entry name" value="RNA_pol_sigma70_r4_t2"/>
</dbReference>
<dbReference type="RefSeq" id="WP_203833988.1">
    <property type="nucleotide sequence ID" value="NZ_BMPW01000023.1"/>
</dbReference>
<dbReference type="Pfam" id="PF08281">
    <property type="entry name" value="Sigma70_r4_2"/>
    <property type="match status" value="1"/>
</dbReference>
<dbReference type="SUPFAM" id="SSF88946">
    <property type="entry name" value="Sigma2 domain of RNA polymerase sigma factors"/>
    <property type="match status" value="1"/>
</dbReference>
<sequence length="231" mass="25381">MTIQRETLWQSGDSDDFEAVFDRCSRAVYNHAFRLTGSWSVAEDVTQAVFLTAWRRRAEVRLVDGSPLPWLLVTASHHARSEQRALTRWRNRLFRAPADEILADPADDVAGRLDDERRMREVLTAVRRLPRAEREAVALCLWSGVSYSEAAAVLGVTESTVRSRVSRARARLSRQLATDPDPPPAIVRPQPVGAAVPVRPNDPGPSGATASLAAGISPKVTAATAHLQEES</sequence>
<evidence type="ECO:0000256" key="3">
    <source>
        <dbReference type="ARBA" id="ARBA00023082"/>
    </source>
</evidence>
<evidence type="ECO:0000256" key="2">
    <source>
        <dbReference type="ARBA" id="ARBA00023015"/>
    </source>
</evidence>
<evidence type="ECO:0000259" key="6">
    <source>
        <dbReference type="Pfam" id="PF04542"/>
    </source>
</evidence>
<dbReference type="InterPro" id="IPR013325">
    <property type="entry name" value="RNA_pol_sigma_r2"/>
</dbReference>
<dbReference type="AlphaFoldDB" id="A0A7W5APD6"/>
<feature type="domain" description="RNA polymerase sigma-70 region 2" evidence="6">
    <location>
        <begin position="21"/>
        <end position="86"/>
    </location>
</feature>
<dbReference type="InterPro" id="IPR014284">
    <property type="entry name" value="RNA_pol_sigma-70_dom"/>
</dbReference>
<dbReference type="InterPro" id="IPR039425">
    <property type="entry name" value="RNA_pol_sigma-70-like"/>
</dbReference>
<keyword evidence="2" id="KW-0805">Transcription regulation</keyword>
<comment type="similarity">
    <text evidence="1">Belongs to the sigma-70 factor family. ECF subfamily.</text>
</comment>
<accession>A0A7W5APD6</accession>
<evidence type="ECO:0000256" key="4">
    <source>
        <dbReference type="ARBA" id="ARBA00023163"/>
    </source>
</evidence>
<dbReference type="EMBL" id="JACHXF010000019">
    <property type="protein sequence ID" value="MBB3099574.1"/>
    <property type="molecule type" value="Genomic_DNA"/>
</dbReference>
<comment type="caution">
    <text evidence="8">The sequence shown here is derived from an EMBL/GenBank/DDBJ whole genome shotgun (WGS) entry which is preliminary data.</text>
</comment>
<evidence type="ECO:0000313" key="8">
    <source>
        <dbReference type="EMBL" id="MBB3099574.1"/>
    </source>
</evidence>
<evidence type="ECO:0000259" key="7">
    <source>
        <dbReference type="Pfam" id="PF08281"/>
    </source>
</evidence>
<dbReference type="Gene3D" id="1.10.10.10">
    <property type="entry name" value="Winged helix-like DNA-binding domain superfamily/Winged helix DNA-binding domain"/>
    <property type="match status" value="1"/>
</dbReference>
<evidence type="ECO:0000256" key="1">
    <source>
        <dbReference type="ARBA" id="ARBA00010641"/>
    </source>
</evidence>
<dbReference type="InterPro" id="IPR036388">
    <property type="entry name" value="WH-like_DNA-bd_sf"/>
</dbReference>
<dbReference type="SUPFAM" id="SSF88659">
    <property type="entry name" value="Sigma3 and sigma4 domains of RNA polymerase sigma factors"/>
    <property type="match status" value="1"/>
</dbReference>
<keyword evidence="9" id="KW-1185">Reference proteome</keyword>
<evidence type="ECO:0000256" key="5">
    <source>
        <dbReference type="SAM" id="MobiDB-lite"/>
    </source>
</evidence>
<dbReference type="GO" id="GO:0016987">
    <property type="term" value="F:sigma factor activity"/>
    <property type="evidence" value="ECO:0007669"/>
    <property type="project" value="UniProtKB-KW"/>
</dbReference>
<dbReference type="GO" id="GO:0006352">
    <property type="term" value="P:DNA-templated transcription initiation"/>
    <property type="evidence" value="ECO:0007669"/>
    <property type="project" value="InterPro"/>
</dbReference>
<reference evidence="8 9" key="1">
    <citation type="submission" date="2020-08" db="EMBL/GenBank/DDBJ databases">
        <title>Genomic Encyclopedia of Type Strains, Phase III (KMG-III): the genomes of soil and plant-associated and newly described type strains.</title>
        <authorList>
            <person name="Whitman W."/>
        </authorList>
    </citation>
    <scope>NUCLEOTIDE SEQUENCE [LARGE SCALE GENOMIC DNA]</scope>
    <source>
        <strain evidence="8 9">CECT 3287</strain>
    </source>
</reference>
<proteinExistence type="inferred from homology"/>